<comment type="pathway">
    <text evidence="1">One-carbon metabolism; tetrahydrofolate interconversion.</text>
</comment>
<evidence type="ECO:0000259" key="7">
    <source>
        <dbReference type="Pfam" id="PF00763"/>
    </source>
</evidence>
<dbReference type="GO" id="GO:0005829">
    <property type="term" value="C:cytosol"/>
    <property type="evidence" value="ECO:0007669"/>
    <property type="project" value="TreeGrafter"/>
</dbReference>
<proteinExistence type="inferred from homology"/>
<dbReference type="InterPro" id="IPR020630">
    <property type="entry name" value="THF_DH/CycHdrlase_cat_dom"/>
</dbReference>
<dbReference type="PANTHER" id="PTHR48099:SF5">
    <property type="entry name" value="C-1-TETRAHYDROFOLATE SYNTHASE, CYTOPLASMIC"/>
    <property type="match status" value="1"/>
</dbReference>
<dbReference type="SUPFAM" id="SSF53223">
    <property type="entry name" value="Aminoacid dehydrogenase-like, N-terminal domain"/>
    <property type="match status" value="1"/>
</dbReference>
<feature type="domain" description="Tetrahydrofolate dehydrogenase/cyclohydrolase NAD(P)-binding" evidence="8">
    <location>
        <begin position="100"/>
        <end position="243"/>
    </location>
</feature>
<evidence type="ECO:0000256" key="1">
    <source>
        <dbReference type="ARBA" id="ARBA00004777"/>
    </source>
</evidence>
<evidence type="ECO:0000256" key="3">
    <source>
        <dbReference type="ARBA" id="ARBA00022801"/>
    </source>
</evidence>
<dbReference type="GO" id="GO:0004477">
    <property type="term" value="F:methenyltetrahydrofolate cyclohydrolase activity"/>
    <property type="evidence" value="ECO:0007669"/>
    <property type="project" value="TreeGrafter"/>
</dbReference>
<dbReference type="HAMAP" id="MF_01576">
    <property type="entry name" value="THF_DHG_CYH"/>
    <property type="match status" value="1"/>
</dbReference>
<evidence type="ECO:0000313" key="10">
    <source>
        <dbReference type="Proteomes" id="UP001230188"/>
    </source>
</evidence>
<evidence type="ECO:0000256" key="2">
    <source>
        <dbReference type="ARBA" id="ARBA00022563"/>
    </source>
</evidence>
<keyword evidence="4" id="KW-0521">NADP</keyword>
<keyword evidence="6" id="KW-0511">Multifunctional enzyme</keyword>
<dbReference type="SUPFAM" id="SSF51735">
    <property type="entry name" value="NAD(P)-binding Rossmann-fold domains"/>
    <property type="match status" value="1"/>
</dbReference>
<keyword evidence="10" id="KW-1185">Reference proteome</keyword>
<organism evidence="9 10">
    <name type="scientific">Chrysophaeum taylorii</name>
    <dbReference type="NCBI Taxonomy" id="2483200"/>
    <lineage>
        <taxon>Eukaryota</taxon>
        <taxon>Sar</taxon>
        <taxon>Stramenopiles</taxon>
        <taxon>Ochrophyta</taxon>
        <taxon>Pelagophyceae</taxon>
        <taxon>Pelagomonadales</taxon>
        <taxon>Pelagomonadaceae</taxon>
        <taxon>Chrysophaeum</taxon>
    </lineage>
</organism>
<gene>
    <name evidence="9" type="ORF">CTAYLR_000255</name>
</gene>
<sequence>MDNEAGESYLKSKRRAADALGIVLRHESPMGLSEADAIAFIAKLDASPDVDAILVQLPLPQGYDGSKVLAAISPAKDVDGLCAANAGALLAPSVAHKFAPCTAEACIEILKSVDCELRGANICVVGASRVVGLPLALLLIQEGATPTICHIHTKDLENHTRRADIVVVAVGRAGLIRPEMVEPGTIVVDVGINRVTDDQGRTKLVGDAAINNIPGVRITPVPGGVGPVTTALLMKHVVVAAESSAACDQPRMNLC</sequence>
<evidence type="ECO:0000256" key="6">
    <source>
        <dbReference type="ARBA" id="ARBA00023268"/>
    </source>
</evidence>
<keyword evidence="5" id="KW-0560">Oxidoreductase</keyword>
<dbReference type="Pfam" id="PF00763">
    <property type="entry name" value="THF_DHG_CYH"/>
    <property type="match status" value="1"/>
</dbReference>
<evidence type="ECO:0000256" key="5">
    <source>
        <dbReference type="ARBA" id="ARBA00023002"/>
    </source>
</evidence>
<dbReference type="Gene3D" id="3.40.50.10860">
    <property type="entry name" value="Leucine Dehydrogenase, chain A, domain 1"/>
    <property type="match status" value="1"/>
</dbReference>
<dbReference type="InterPro" id="IPR020631">
    <property type="entry name" value="THF_DH/CycHdrlase_NAD-bd_dom"/>
</dbReference>
<keyword evidence="2" id="KW-0554">One-carbon metabolism</keyword>
<dbReference type="Proteomes" id="UP001230188">
    <property type="component" value="Unassembled WGS sequence"/>
</dbReference>
<dbReference type="Gene3D" id="3.40.50.720">
    <property type="entry name" value="NAD(P)-binding Rossmann-like Domain"/>
    <property type="match status" value="1"/>
</dbReference>
<feature type="domain" description="Tetrahydrofolate dehydrogenase/cyclohydrolase catalytic" evidence="7">
    <location>
        <begin position="2"/>
        <end position="79"/>
    </location>
</feature>
<evidence type="ECO:0000259" key="8">
    <source>
        <dbReference type="Pfam" id="PF02882"/>
    </source>
</evidence>
<keyword evidence="3" id="KW-0378">Hydrolase</keyword>
<dbReference type="PRINTS" id="PR00085">
    <property type="entry name" value="THFDHDRGNASE"/>
</dbReference>
<evidence type="ECO:0000313" key="9">
    <source>
        <dbReference type="EMBL" id="KAJ8603824.1"/>
    </source>
</evidence>
<evidence type="ECO:0008006" key="11">
    <source>
        <dbReference type="Google" id="ProtNLM"/>
    </source>
</evidence>
<dbReference type="CDD" id="cd01080">
    <property type="entry name" value="NAD_bind_m-THF_DH_Cyclohyd"/>
    <property type="match status" value="1"/>
</dbReference>
<dbReference type="PANTHER" id="PTHR48099">
    <property type="entry name" value="C-1-TETRAHYDROFOLATE SYNTHASE, CYTOPLASMIC-RELATED"/>
    <property type="match status" value="1"/>
</dbReference>
<dbReference type="Pfam" id="PF02882">
    <property type="entry name" value="THF_DHG_CYH_C"/>
    <property type="match status" value="1"/>
</dbReference>
<dbReference type="AlphaFoldDB" id="A0AAD7UH14"/>
<protein>
    <recommendedName>
        <fullName evidence="11">Methenyltetrahydrofolate cyclohydrolase</fullName>
    </recommendedName>
</protein>
<dbReference type="EMBL" id="JAQMWT010000344">
    <property type="protein sequence ID" value="KAJ8603824.1"/>
    <property type="molecule type" value="Genomic_DNA"/>
</dbReference>
<dbReference type="InterPro" id="IPR000672">
    <property type="entry name" value="THF_DH/CycHdrlase"/>
</dbReference>
<evidence type="ECO:0000256" key="4">
    <source>
        <dbReference type="ARBA" id="ARBA00022857"/>
    </source>
</evidence>
<name>A0AAD7UH14_9STRA</name>
<accession>A0AAD7UH14</accession>
<dbReference type="GO" id="GO:0035999">
    <property type="term" value="P:tetrahydrofolate interconversion"/>
    <property type="evidence" value="ECO:0007669"/>
    <property type="project" value="TreeGrafter"/>
</dbReference>
<dbReference type="GO" id="GO:0004488">
    <property type="term" value="F:methylenetetrahydrofolate dehydrogenase (NADP+) activity"/>
    <property type="evidence" value="ECO:0007669"/>
    <property type="project" value="InterPro"/>
</dbReference>
<comment type="caution">
    <text evidence="9">The sequence shown here is derived from an EMBL/GenBank/DDBJ whole genome shotgun (WGS) entry which is preliminary data.</text>
</comment>
<dbReference type="InterPro" id="IPR036291">
    <property type="entry name" value="NAD(P)-bd_dom_sf"/>
</dbReference>
<reference evidence="9" key="1">
    <citation type="submission" date="2023-01" db="EMBL/GenBank/DDBJ databases">
        <title>Metagenome sequencing of chrysophaentin producing Chrysophaeum taylorii.</title>
        <authorList>
            <person name="Davison J."/>
            <person name="Bewley C."/>
        </authorList>
    </citation>
    <scope>NUCLEOTIDE SEQUENCE</scope>
    <source>
        <strain evidence="9">NIES-1699</strain>
    </source>
</reference>
<dbReference type="InterPro" id="IPR046346">
    <property type="entry name" value="Aminoacid_DH-like_N_sf"/>
</dbReference>